<evidence type="ECO:0000313" key="2">
    <source>
        <dbReference type="EMBL" id="MCQ4040919.1"/>
    </source>
</evidence>
<organism evidence="2 3">
    <name type="scientific">Streptantibioticus rubrisoli</name>
    <dbReference type="NCBI Taxonomy" id="1387313"/>
    <lineage>
        <taxon>Bacteria</taxon>
        <taxon>Bacillati</taxon>
        <taxon>Actinomycetota</taxon>
        <taxon>Actinomycetes</taxon>
        <taxon>Kitasatosporales</taxon>
        <taxon>Streptomycetaceae</taxon>
        <taxon>Streptantibioticus</taxon>
    </lineage>
</organism>
<protein>
    <submittedName>
        <fullName evidence="2">Maleylpyruvate isomerase family mycothiol-dependent enzyme</fullName>
    </submittedName>
</protein>
<dbReference type="NCBIfam" id="TIGR03083">
    <property type="entry name" value="maleylpyruvate isomerase family mycothiol-dependent enzyme"/>
    <property type="match status" value="1"/>
</dbReference>
<dbReference type="InterPro" id="IPR024344">
    <property type="entry name" value="MDMPI_metal-binding"/>
</dbReference>
<dbReference type="Gene3D" id="1.20.120.450">
    <property type="entry name" value="dinb family like domain"/>
    <property type="match status" value="1"/>
</dbReference>
<dbReference type="InterPro" id="IPR034660">
    <property type="entry name" value="DinB/YfiT-like"/>
</dbReference>
<dbReference type="RefSeq" id="WP_255924852.1">
    <property type="nucleotide sequence ID" value="NZ_JANFNH010000001.1"/>
</dbReference>
<dbReference type="EMBL" id="JANFNH010000001">
    <property type="protein sequence ID" value="MCQ4040919.1"/>
    <property type="molecule type" value="Genomic_DNA"/>
</dbReference>
<dbReference type="Pfam" id="PF11716">
    <property type="entry name" value="MDMPI_N"/>
    <property type="match status" value="1"/>
</dbReference>
<dbReference type="SUPFAM" id="SSF109854">
    <property type="entry name" value="DinB/YfiT-like putative metalloenzymes"/>
    <property type="match status" value="1"/>
</dbReference>
<keyword evidence="3" id="KW-1185">Reference proteome</keyword>
<proteinExistence type="predicted"/>
<dbReference type="Proteomes" id="UP001206206">
    <property type="component" value="Unassembled WGS sequence"/>
</dbReference>
<evidence type="ECO:0000313" key="3">
    <source>
        <dbReference type="Proteomes" id="UP001206206"/>
    </source>
</evidence>
<accession>A0ABT1P6D0</accession>
<reference evidence="2 3" key="1">
    <citation type="submission" date="2022-06" db="EMBL/GenBank/DDBJ databases">
        <title>Draft genome sequence of type strain Streptomyces rubrisoli DSM 42083.</title>
        <authorList>
            <person name="Duangmal K."/>
            <person name="Klaysubun C."/>
        </authorList>
    </citation>
    <scope>NUCLEOTIDE SEQUENCE [LARGE SCALE GENOMIC DNA]</scope>
    <source>
        <strain evidence="2 3">DSM 42083</strain>
    </source>
</reference>
<evidence type="ECO:0000259" key="1">
    <source>
        <dbReference type="Pfam" id="PF11716"/>
    </source>
</evidence>
<comment type="caution">
    <text evidence="2">The sequence shown here is derived from an EMBL/GenBank/DDBJ whole genome shotgun (WGS) entry which is preliminary data.</text>
</comment>
<keyword evidence="2" id="KW-0413">Isomerase</keyword>
<dbReference type="GO" id="GO:0016853">
    <property type="term" value="F:isomerase activity"/>
    <property type="evidence" value="ECO:0007669"/>
    <property type="project" value="UniProtKB-KW"/>
</dbReference>
<name>A0ABT1P6D0_9ACTN</name>
<sequence>MGNTAHRRTTAEVRTEIAAERRELADLLDGLSEQEWAAPTLCTGWQVRHVAAHMSMGFRYSFGKTAWELVKARGNLHRMTDRCARVDAAAHSTRALAASLRDNADNPWKPPVGGYESALGHDVVHGLDITVALGHDRRVPQDRLRILLDTINARTLKFFGADLHGVQLRANDLDWTYGTGTPISGSAQDLLLLAYGRKVPPGHLEGERCDRFVSV</sequence>
<feature type="domain" description="Mycothiol-dependent maleylpyruvate isomerase metal-binding" evidence="1">
    <location>
        <begin position="18"/>
        <end position="105"/>
    </location>
</feature>
<dbReference type="InterPro" id="IPR017517">
    <property type="entry name" value="Maleyloyr_isom"/>
</dbReference>
<gene>
    <name evidence="2" type="ORF">NON19_02470</name>
</gene>